<dbReference type="GeneID" id="85352592"/>
<reference evidence="2" key="1">
    <citation type="submission" date="2023-06" db="EMBL/GenBank/DDBJ databases">
        <authorList>
            <consortium name="Lawrence Berkeley National Laboratory"/>
            <person name="Ahrendt S."/>
            <person name="Sahu N."/>
            <person name="Indic B."/>
            <person name="Wong-Bajracharya J."/>
            <person name="Merenyi Z."/>
            <person name="Ke H.-M."/>
            <person name="Monk M."/>
            <person name="Kocsube S."/>
            <person name="Drula E."/>
            <person name="Lipzen A."/>
            <person name="Balint B."/>
            <person name="Henrissat B."/>
            <person name="Andreopoulos B."/>
            <person name="Martin F.M."/>
            <person name="Harder C.B."/>
            <person name="Rigling D."/>
            <person name="Ford K.L."/>
            <person name="Foster G.D."/>
            <person name="Pangilinan J."/>
            <person name="Papanicolaou A."/>
            <person name="Barry K."/>
            <person name="LaButti K."/>
            <person name="Viragh M."/>
            <person name="Koriabine M."/>
            <person name="Yan M."/>
            <person name="Riley R."/>
            <person name="Champramary S."/>
            <person name="Plett K.L."/>
            <person name="Tsai I.J."/>
            <person name="Slot J."/>
            <person name="Sipos G."/>
            <person name="Plett J."/>
            <person name="Nagy L.G."/>
            <person name="Grigoriev I.V."/>
        </authorList>
    </citation>
    <scope>NUCLEOTIDE SEQUENCE</scope>
    <source>
        <strain evidence="2">CCBAS 213</strain>
    </source>
</reference>
<comment type="caution">
    <text evidence="2">The sequence shown here is derived from an EMBL/GenBank/DDBJ whole genome shotgun (WGS) entry which is preliminary data.</text>
</comment>
<feature type="region of interest" description="Disordered" evidence="1">
    <location>
        <begin position="1"/>
        <end position="26"/>
    </location>
</feature>
<organism evidence="2 3">
    <name type="scientific">Armillaria tabescens</name>
    <name type="common">Ringless honey mushroom</name>
    <name type="synonym">Agaricus tabescens</name>
    <dbReference type="NCBI Taxonomy" id="1929756"/>
    <lineage>
        <taxon>Eukaryota</taxon>
        <taxon>Fungi</taxon>
        <taxon>Dikarya</taxon>
        <taxon>Basidiomycota</taxon>
        <taxon>Agaricomycotina</taxon>
        <taxon>Agaricomycetes</taxon>
        <taxon>Agaricomycetidae</taxon>
        <taxon>Agaricales</taxon>
        <taxon>Marasmiineae</taxon>
        <taxon>Physalacriaceae</taxon>
        <taxon>Desarmillaria</taxon>
    </lineage>
</organism>
<evidence type="ECO:0000313" key="2">
    <source>
        <dbReference type="EMBL" id="KAK0469020.1"/>
    </source>
</evidence>
<dbReference type="AlphaFoldDB" id="A0AA39U7Z5"/>
<dbReference type="EMBL" id="JAUEPS010000001">
    <property type="protein sequence ID" value="KAK0469020.1"/>
    <property type="molecule type" value="Genomic_DNA"/>
</dbReference>
<sequence length="294" mass="32363">MFNKAKAESSSATGQRTVGTPNNHQKEEDTSIAVAICGVSPLQVSDAFQAPRYKPDLPPHICDKITSNAPQLLESVLRQRWPVTSINFFPFCVPSPNCSGTNEPDCAVAFANRLGTGWMLALHSNVLAIHCADLPPLPGCSPPGQLPVTIMSLDVDVISLWMLLAIFTYVYNHDQTQLFSAIFGHVYPPWDPVPLFPPRQHRTSTPPLAIDDVTVENYARILRKRTTRMQRQMILNNVKGFHNTSCALKIVDTGLHDVVLIATRIVGRVANMDLADPAGLDDQDDLYKQSVLLG</sequence>
<dbReference type="Proteomes" id="UP001175211">
    <property type="component" value="Unassembled WGS sequence"/>
</dbReference>
<feature type="compositionally biased region" description="Polar residues" evidence="1">
    <location>
        <begin position="8"/>
        <end position="23"/>
    </location>
</feature>
<protein>
    <submittedName>
        <fullName evidence="2">Uncharacterized protein</fullName>
    </submittedName>
</protein>
<dbReference type="RefSeq" id="XP_060338813.1">
    <property type="nucleotide sequence ID" value="XM_060469044.1"/>
</dbReference>
<keyword evidence="3" id="KW-1185">Reference proteome</keyword>
<gene>
    <name evidence="2" type="ORF">EV420DRAFT_1472325</name>
</gene>
<name>A0AA39U7Z5_ARMTA</name>
<accession>A0AA39U7Z5</accession>
<proteinExistence type="predicted"/>
<evidence type="ECO:0000313" key="3">
    <source>
        <dbReference type="Proteomes" id="UP001175211"/>
    </source>
</evidence>
<evidence type="ECO:0000256" key="1">
    <source>
        <dbReference type="SAM" id="MobiDB-lite"/>
    </source>
</evidence>